<dbReference type="Proteomes" id="UP001500027">
    <property type="component" value="Unassembled WGS sequence"/>
</dbReference>
<evidence type="ECO:0000313" key="3">
    <source>
        <dbReference type="Proteomes" id="UP001500027"/>
    </source>
</evidence>
<evidence type="ECO:0000259" key="1">
    <source>
        <dbReference type="Pfam" id="PF07978"/>
    </source>
</evidence>
<protein>
    <recommendedName>
        <fullName evidence="1">NIPSNAP domain-containing protein</fullName>
    </recommendedName>
</protein>
<dbReference type="EMBL" id="BAABAV010000001">
    <property type="protein sequence ID" value="GAA4268899.1"/>
    <property type="molecule type" value="Genomic_DNA"/>
</dbReference>
<organism evidence="2 3">
    <name type="scientific">Hyunsoonleella aestuarii</name>
    <dbReference type="NCBI Taxonomy" id="912802"/>
    <lineage>
        <taxon>Bacteria</taxon>
        <taxon>Pseudomonadati</taxon>
        <taxon>Bacteroidota</taxon>
        <taxon>Flavobacteriia</taxon>
        <taxon>Flavobacteriales</taxon>
        <taxon>Flavobacteriaceae</taxon>
    </lineage>
</organism>
<dbReference type="Gene3D" id="3.30.70.100">
    <property type="match status" value="2"/>
</dbReference>
<proteinExistence type="predicted"/>
<dbReference type="SUPFAM" id="SSF54909">
    <property type="entry name" value="Dimeric alpha+beta barrel"/>
    <property type="match status" value="1"/>
</dbReference>
<reference evidence="3" key="1">
    <citation type="journal article" date="2019" name="Int. J. Syst. Evol. Microbiol.">
        <title>The Global Catalogue of Microorganisms (GCM) 10K type strain sequencing project: providing services to taxonomists for standard genome sequencing and annotation.</title>
        <authorList>
            <consortium name="The Broad Institute Genomics Platform"/>
            <consortium name="The Broad Institute Genome Sequencing Center for Infectious Disease"/>
            <person name="Wu L."/>
            <person name="Ma J."/>
        </authorList>
    </citation>
    <scope>NUCLEOTIDE SEQUENCE [LARGE SCALE GENOMIC DNA]</scope>
    <source>
        <strain evidence="3">JCM 17452</strain>
    </source>
</reference>
<feature type="domain" description="NIPSNAP" evidence="1">
    <location>
        <begin position="156"/>
        <end position="259"/>
    </location>
</feature>
<name>A0ABP8E9L5_9FLAO</name>
<sequence>MLFILVLTNCKDSNSKEVTENKSPESNREYYQLKVYTFDSEDQVIVTDKYLKEAYLPGVKRLGINNIGVFKLRPNDTDTIQKTYVLTPFSSIEQLIGLEDQLNSDEQYLIAGRDYLNASYDQEPYWRIESTIMSAFKGFPAMRPSKLNSPRAGRIYELRSYGSPTEAYLKNKVEMFNDAGEIKLFERLEFNAVFYGEVISGSIMPNLMYMTAFSDQVSRDKHWEDFVASPEWNEMKHISKYQNNVSKFDIIFLFPTEYSDY</sequence>
<dbReference type="InterPro" id="IPR011008">
    <property type="entry name" value="Dimeric_a/b-barrel"/>
</dbReference>
<gene>
    <name evidence="2" type="ORF">GCM10022257_10000</name>
</gene>
<keyword evidence="3" id="KW-1185">Reference proteome</keyword>
<accession>A0ABP8E9L5</accession>
<comment type="caution">
    <text evidence="2">The sequence shown here is derived from an EMBL/GenBank/DDBJ whole genome shotgun (WGS) entry which is preliminary data.</text>
</comment>
<dbReference type="InterPro" id="IPR012577">
    <property type="entry name" value="NIPSNAP"/>
</dbReference>
<evidence type="ECO:0000313" key="2">
    <source>
        <dbReference type="EMBL" id="GAA4268899.1"/>
    </source>
</evidence>
<dbReference type="Pfam" id="PF07978">
    <property type="entry name" value="NIPSNAP"/>
    <property type="match status" value="1"/>
</dbReference>